<sequence length="123" mass="13388">MAKAKSKHDPEFSGRLKLLREQRSMNVAEFAKLIKVSPAAIWHWENKGTVPRSGTVGVIADVLGVSRSYLQTGKQSGGEVQNGDTHDVEVRGRGSSAGIELSLEELVRAIEAKGFEVSIRTRS</sequence>
<organism evidence="2 3">
    <name type="scientific">Bradyrhizobium jicamae</name>
    <dbReference type="NCBI Taxonomy" id="280332"/>
    <lineage>
        <taxon>Bacteria</taxon>
        <taxon>Pseudomonadati</taxon>
        <taxon>Pseudomonadota</taxon>
        <taxon>Alphaproteobacteria</taxon>
        <taxon>Hyphomicrobiales</taxon>
        <taxon>Nitrobacteraceae</taxon>
        <taxon>Bradyrhizobium</taxon>
    </lineage>
</organism>
<comment type="caution">
    <text evidence="2">The sequence shown here is derived from an EMBL/GenBank/DDBJ whole genome shotgun (WGS) entry which is preliminary data.</text>
</comment>
<evidence type="ECO:0000313" key="3">
    <source>
        <dbReference type="Proteomes" id="UP001315278"/>
    </source>
</evidence>
<dbReference type="PROSITE" id="PS50943">
    <property type="entry name" value="HTH_CROC1"/>
    <property type="match status" value="1"/>
</dbReference>
<proteinExistence type="predicted"/>
<reference evidence="3" key="1">
    <citation type="journal article" date="2021" name="ISME J.">
        <title>Evolutionary origin and ecological implication of a unique nif island in free-living Bradyrhizobium lineages.</title>
        <authorList>
            <person name="Tao J."/>
        </authorList>
    </citation>
    <scope>NUCLEOTIDE SEQUENCE [LARGE SCALE GENOMIC DNA]</scope>
    <source>
        <strain evidence="3">SZCCT0434</strain>
    </source>
</reference>
<evidence type="ECO:0000259" key="1">
    <source>
        <dbReference type="PROSITE" id="PS50943"/>
    </source>
</evidence>
<feature type="domain" description="HTH cro/C1-type" evidence="1">
    <location>
        <begin position="16"/>
        <end position="70"/>
    </location>
</feature>
<dbReference type="Gene3D" id="1.10.260.40">
    <property type="entry name" value="lambda repressor-like DNA-binding domains"/>
    <property type="match status" value="1"/>
</dbReference>
<protein>
    <submittedName>
        <fullName evidence="2">Helix-turn-helix transcriptional regulator</fullName>
    </submittedName>
</protein>
<keyword evidence="3" id="KW-1185">Reference proteome</keyword>
<dbReference type="EMBL" id="JAFCJH010000107">
    <property type="protein sequence ID" value="MBR0801768.1"/>
    <property type="molecule type" value="Genomic_DNA"/>
</dbReference>
<evidence type="ECO:0000313" key="2">
    <source>
        <dbReference type="EMBL" id="MBR0801768.1"/>
    </source>
</evidence>
<dbReference type="SMART" id="SM00530">
    <property type="entry name" value="HTH_XRE"/>
    <property type="match status" value="1"/>
</dbReference>
<dbReference type="InterPro" id="IPR010982">
    <property type="entry name" value="Lambda_DNA-bd_dom_sf"/>
</dbReference>
<dbReference type="Pfam" id="PF01381">
    <property type="entry name" value="HTH_3"/>
    <property type="match status" value="1"/>
</dbReference>
<dbReference type="SUPFAM" id="SSF47413">
    <property type="entry name" value="lambda repressor-like DNA-binding domains"/>
    <property type="match status" value="1"/>
</dbReference>
<dbReference type="RefSeq" id="WP_212495683.1">
    <property type="nucleotide sequence ID" value="NZ_JAFCJH010000107.1"/>
</dbReference>
<dbReference type="CDD" id="cd00093">
    <property type="entry name" value="HTH_XRE"/>
    <property type="match status" value="1"/>
</dbReference>
<name>A0ABS5FY58_9BRAD</name>
<accession>A0ABS5FY58</accession>
<dbReference type="Proteomes" id="UP001315278">
    <property type="component" value="Unassembled WGS sequence"/>
</dbReference>
<gene>
    <name evidence="2" type="ORF">JQ615_41245</name>
</gene>
<dbReference type="InterPro" id="IPR001387">
    <property type="entry name" value="Cro/C1-type_HTH"/>
</dbReference>